<keyword evidence="2" id="KW-0812">Transmembrane</keyword>
<sequence>MESKVSEGDEIGSNPPLLESCEEIEEEEEEEESKGDLTKAIVLMIVIALAGLLSGKVVAIGLTLSSCLILRLVCLVGPMDQRVAVLKGSVVGLLGCWQFEATIVCL</sequence>
<keyword evidence="2" id="KW-0472">Membrane</keyword>
<dbReference type="EMBL" id="QGKX02002183">
    <property type="protein sequence ID" value="KAF3487032.1"/>
    <property type="molecule type" value="Genomic_DNA"/>
</dbReference>
<reference evidence="3" key="1">
    <citation type="submission" date="2019-12" db="EMBL/GenBank/DDBJ databases">
        <title>Genome sequencing and annotation of Brassica cretica.</title>
        <authorList>
            <person name="Studholme D.J."/>
            <person name="Sarris P."/>
        </authorList>
    </citation>
    <scope>NUCLEOTIDE SEQUENCE</scope>
    <source>
        <strain evidence="3">PFS-109/04</strain>
        <tissue evidence="3">Leaf</tissue>
    </source>
</reference>
<dbReference type="PANTHER" id="PTHR36381:SF1">
    <property type="entry name" value="ETHYLENE-REGULATED TRANSCRIPT 2 (ERT2)"/>
    <property type="match status" value="1"/>
</dbReference>
<accession>A0A8S9N028</accession>
<name>A0A8S9N028_BRACR</name>
<dbReference type="AlphaFoldDB" id="A0A8S9N028"/>
<comment type="caution">
    <text evidence="3">The sequence shown here is derived from an EMBL/GenBank/DDBJ whole genome shotgun (WGS) entry which is preliminary data.</text>
</comment>
<organism evidence="3 4">
    <name type="scientific">Brassica cretica</name>
    <name type="common">Mustard</name>
    <dbReference type="NCBI Taxonomy" id="69181"/>
    <lineage>
        <taxon>Eukaryota</taxon>
        <taxon>Viridiplantae</taxon>
        <taxon>Streptophyta</taxon>
        <taxon>Embryophyta</taxon>
        <taxon>Tracheophyta</taxon>
        <taxon>Spermatophyta</taxon>
        <taxon>Magnoliopsida</taxon>
        <taxon>eudicotyledons</taxon>
        <taxon>Gunneridae</taxon>
        <taxon>Pentapetalae</taxon>
        <taxon>rosids</taxon>
        <taxon>malvids</taxon>
        <taxon>Brassicales</taxon>
        <taxon>Brassicaceae</taxon>
        <taxon>Brassiceae</taxon>
        <taxon>Brassica</taxon>
    </lineage>
</organism>
<proteinExistence type="predicted"/>
<protein>
    <submittedName>
        <fullName evidence="3">Uncharacterized protein</fullName>
    </submittedName>
</protein>
<dbReference type="PANTHER" id="PTHR36381">
    <property type="entry name" value="ETHYLENE-REGULATED TRANSCRIPT 2 (ERT2)"/>
    <property type="match status" value="1"/>
</dbReference>
<evidence type="ECO:0000313" key="4">
    <source>
        <dbReference type="Proteomes" id="UP000712600"/>
    </source>
</evidence>
<dbReference type="Proteomes" id="UP000712600">
    <property type="component" value="Unassembled WGS sequence"/>
</dbReference>
<evidence type="ECO:0000313" key="3">
    <source>
        <dbReference type="EMBL" id="KAF3487032.1"/>
    </source>
</evidence>
<feature type="region of interest" description="Disordered" evidence="1">
    <location>
        <begin position="1"/>
        <end position="35"/>
    </location>
</feature>
<feature type="transmembrane region" description="Helical" evidence="2">
    <location>
        <begin position="40"/>
        <end position="73"/>
    </location>
</feature>
<gene>
    <name evidence="3" type="ORF">F2Q69_00057126</name>
</gene>
<evidence type="ECO:0000256" key="2">
    <source>
        <dbReference type="SAM" id="Phobius"/>
    </source>
</evidence>
<feature type="compositionally biased region" description="Acidic residues" evidence="1">
    <location>
        <begin position="20"/>
        <end position="33"/>
    </location>
</feature>
<evidence type="ECO:0000256" key="1">
    <source>
        <dbReference type="SAM" id="MobiDB-lite"/>
    </source>
</evidence>
<keyword evidence="2" id="KW-1133">Transmembrane helix</keyword>